<comment type="caution">
    <text evidence="3">The sequence shown here is derived from an EMBL/GenBank/DDBJ whole genome shotgun (WGS) entry which is preliminary data.</text>
</comment>
<feature type="compositionally biased region" description="Low complexity" evidence="2">
    <location>
        <begin position="283"/>
        <end position="296"/>
    </location>
</feature>
<keyword evidence="1" id="KW-0175">Coiled coil</keyword>
<reference evidence="3" key="1">
    <citation type="submission" date="2023-06" db="EMBL/GenBank/DDBJ databases">
        <title>Genomic of Agaribacillus aureum.</title>
        <authorList>
            <person name="Wang G."/>
        </authorList>
    </citation>
    <scope>NUCLEOTIDE SEQUENCE</scope>
    <source>
        <strain evidence="3">BMA12</strain>
    </source>
</reference>
<feature type="compositionally biased region" description="Acidic residues" evidence="2">
    <location>
        <begin position="126"/>
        <end position="153"/>
    </location>
</feature>
<organism evidence="3 4">
    <name type="scientific">Agaribacillus aureus</name>
    <dbReference type="NCBI Taxonomy" id="3051825"/>
    <lineage>
        <taxon>Bacteria</taxon>
        <taxon>Pseudomonadati</taxon>
        <taxon>Bacteroidota</taxon>
        <taxon>Cytophagia</taxon>
        <taxon>Cytophagales</taxon>
        <taxon>Splendidivirgaceae</taxon>
        <taxon>Agaribacillus</taxon>
    </lineage>
</organism>
<feature type="compositionally biased region" description="Acidic residues" evidence="2">
    <location>
        <begin position="61"/>
        <end position="71"/>
    </location>
</feature>
<feature type="compositionally biased region" description="Basic and acidic residues" evidence="2">
    <location>
        <begin position="72"/>
        <end position="81"/>
    </location>
</feature>
<dbReference type="Pfam" id="PF03993">
    <property type="entry name" value="DUF349"/>
    <property type="match status" value="5"/>
</dbReference>
<feature type="coiled-coil region" evidence="1">
    <location>
        <begin position="526"/>
        <end position="553"/>
    </location>
</feature>
<gene>
    <name evidence="3" type="ORF">QQ020_00450</name>
</gene>
<feature type="compositionally biased region" description="Low complexity" evidence="2">
    <location>
        <begin position="247"/>
        <end position="258"/>
    </location>
</feature>
<feature type="compositionally biased region" description="Polar residues" evidence="2">
    <location>
        <begin position="26"/>
        <end position="37"/>
    </location>
</feature>
<feature type="compositionally biased region" description="Basic and acidic residues" evidence="2">
    <location>
        <begin position="185"/>
        <end position="202"/>
    </location>
</feature>
<feature type="compositionally biased region" description="Low complexity" evidence="2">
    <location>
        <begin position="154"/>
        <end position="166"/>
    </location>
</feature>
<accession>A0ABT8KYB1</accession>
<sequence length="907" mass="102823">MSKETEPSEEIKKEALNAGEEGAESVNDQNSVSTDENQSLEEEAQGAALNEDPEALATNDEAVEADDDQEKTEDTTEAKEEAIEEEVVATEPQATIPSEGQEEPVVQASDVETSDSTVEPVTQEAPVDEAVSETTEETEVIETPTEESTDETDAAVTPTPTETVPPDSANEIVASAQPAESISTSEKEASEISEPDTAKEDTSIQPDLAGDETPEETPGTMEQAADPEQPDHKDISGEKIVDAEVDPSTSTTQPATSQEITAAPEADTAGADEALETEDKQETAAATSESAAPTAEEPTEEEATKTEKAGEEEAGATAGFDDLGTADHEEEIHDDGDELVHADYTQYSKEELVRTIKTLTKLDDFKKLDVVLNIITPLFQEMKERDRAQALERYIEDGGSEEDFSYKNELDQKYDAYYKLIKERKHKFYGDLGRQKLENYQKATELLEKLRHLVDGEESTTSINAIKEIQEEWKATGQVPPQHVRNLWASYNALMDRFYDNRSIYFELKELDRKKNLVAKEELCVRAENLEKEENLRDAIKELNELHNEYKHIGPVPKAQQEALWQRFKAASDKVYARRKTHYDELKKDLEVNLESKAKLRDEVQPFAEFDSDRIVEWNKKTQEILEIQKRWEAIGGLPRERAHEVNKPFWSAFKRFFNNKNAFFKKLEGERGENLKLKEALVAKAVELKDSTDWNQTANELKKLQQEWRNIGPVPEKHRNEIYQRFKQACDTFFDNRRNSFKEVEKGYEENLKLKEDVCQRIIELAEEGAGDIGQLEALQEEWNNIGFVPKNAIRSSQEMFAKAVDKFITSSSLDEEEKTKLKITTKLTSLKGTPNANRKLNKKEFNLRRQITNLENDISLWKNNLEFFANSKNADQVREEFDLKIDNAKKELMELKAQLKIIKNI</sequence>
<keyword evidence="4" id="KW-1185">Reference proteome</keyword>
<name>A0ABT8KYB1_9BACT</name>
<evidence type="ECO:0000313" key="4">
    <source>
        <dbReference type="Proteomes" id="UP001172083"/>
    </source>
</evidence>
<evidence type="ECO:0000256" key="1">
    <source>
        <dbReference type="SAM" id="Coils"/>
    </source>
</evidence>
<feature type="compositionally biased region" description="Basic and acidic residues" evidence="2">
    <location>
        <begin position="302"/>
        <end position="311"/>
    </location>
</feature>
<proteinExistence type="predicted"/>
<feature type="compositionally biased region" description="Basic and acidic residues" evidence="2">
    <location>
        <begin position="1"/>
        <end position="15"/>
    </location>
</feature>
<dbReference type="EMBL" id="JAUJEB010000001">
    <property type="protein sequence ID" value="MDN5210484.1"/>
    <property type="molecule type" value="Genomic_DNA"/>
</dbReference>
<feature type="compositionally biased region" description="Basic and acidic residues" evidence="2">
    <location>
        <begin position="229"/>
        <end position="242"/>
    </location>
</feature>
<dbReference type="InterPro" id="IPR007139">
    <property type="entry name" value="DUF349"/>
</dbReference>
<protein>
    <submittedName>
        <fullName evidence="3">DUF349 domain-containing protein</fullName>
    </submittedName>
</protein>
<feature type="compositionally biased region" description="Polar residues" evidence="2">
    <location>
        <begin position="110"/>
        <end position="120"/>
    </location>
</feature>
<evidence type="ECO:0000256" key="2">
    <source>
        <dbReference type="SAM" id="MobiDB-lite"/>
    </source>
</evidence>
<dbReference type="RefSeq" id="WP_346755828.1">
    <property type="nucleotide sequence ID" value="NZ_JAUJEB010000001.1"/>
</dbReference>
<feature type="region of interest" description="Disordered" evidence="2">
    <location>
        <begin position="1"/>
        <end position="322"/>
    </location>
</feature>
<feature type="coiled-coil region" evidence="1">
    <location>
        <begin position="839"/>
        <end position="907"/>
    </location>
</feature>
<evidence type="ECO:0000313" key="3">
    <source>
        <dbReference type="EMBL" id="MDN5210484.1"/>
    </source>
</evidence>
<dbReference type="Proteomes" id="UP001172083">
    <property type="component" value="Unassembled WGS sequence"/>
</dbReference>